<dbReference type="AlphaFoldDB" id="A0A645CEH6"/>
<gene>
    <name evidence="1" type="ORF">SDC9_122316</name>
</gene>
<proteinExistence type="predicted"/>
<comment type="caution">
    <text evidence="1">The sequence shown here is derived from an EMBL/GenBank/DDBJ whole genome shotgun (WGS) entry which is preliminary data.</text>
</comment>
<accession>A0A645CEH6</accession>
<name>A0A645CEH6_9ZZZZ</name>
<evidence type="ECO:0000313" key="1">
    <source>
        <dbReference type="EMBL" id="MPM75324.1"/>
    </source>
</evidence>
<sequence length="74" mass="8487">MGNEVSDKMKVNVTAGNVVTLSSSVLPVTDLGCTYADGIYHFKYKYVKSGKTYQVDEYLKQRNDPENDLRFEEW</sequence>
<organism evidence="1">
    <name type="scientific">bioreactor metagenome</name>
    <dbReference type="NCBI Taxonomy" id="1076179"/>
    <lineage>
        <taxon>unclassified sequences</taxon>
        <taxon>metagenomes</taxon>
        <taxon>ecological metagenomes</taxon>
    </lineage>
</organism>
<protein>
    <submittedName>
        <fullName evidence="1">Uncharacterized protein</fullName>
    </submittedName>
</protein>
<dbReference type="EMBL" id="VSSQ01026553">
    <property type="protein sequence ID" value="MPM75324.1"/>
    <property type="molecule type" value="Genomic_DNA"/>
</dbReference>
<reference evidence="1" key="1">
    <citation type="submission" date="2019-08" db="EMBL/GenBank/DDBJ databases">
        <authorList>
            <person name="Kucharzyk K."/>
            <person name="Murdoch R.W."/>
            <person name="Higgins S."/>
            <person name="Loffler F."/>
        </authorList>
    </citation>
    <scope>NUCLEOTIDE SEQUENCE</scope>
</reference>